<proteinExistence type="predicted"/>
<dbReference type="GO" id="GO:0008168">
    <property type="term" value="F:methyltransferase activity"/>
    <property type="evidence" value="ECO:0007669"/>
    <property type="project" value="UniProtKB-KW"/>
</dbReference>
<dbReference type="Proteomes" id="UP000272400">
    <property type="component" value="Unassembled WGS sequence"/>
</dbReference>
<organism evidence="1 2">
    <name type="scientific">Actinocorallia herbida</name>
    <dbReference type="NCBI Taxonomy" id="58109"/>
    <lineage>
        <taxon>Bacteria</taxon>
        <taxon>Bacillati</taxon>
        <taxon>Actinomycetota</taxon>
        <taxon>Actinomycetes</taxon>
        <taxon>Streptosporangiales</taxon>
        <taxon>Thermomonosporaceae</taxon>
        <taxon>Actinocorallia</taxon>
    </lineage>
</organism>
<dbReference type="SUPFAM" id="SSF53335">
    <property type="entry name" value="S-adenosyl-L-methionine-dependent methyltransferases"/>
    <property type="match status" value="1"/>
</dbReference>
<protein>
    <submittedName>
        <fullName evidence="1">Methyltransferase family protein</fullName>
    </submittedName>
</protein>
<dbReference type="GO" id="GO:0032259">
    <property type="term" value="P:methylation"/>
    <property type="evidence" value="ECO:0007669"/>
    <property type="project" value="UniProtKB-KW"/>
</dbReference>
<dbReference type="AlphaFoldDB" id="A0A3N1CZV9"/>
<keyword evidence="1" id="KW-0489">Methyltransferase</keyword>
<dbReference type="Pfam" id="PF13489">
    <property type="entry name" value="Methyltransf_23"/>
    <property type="match status" value="1"/>
</dbReference>
<dbReference type="Gene3D" id="3.40.50.150">
    <property type="entry name" value="Vaccinia Virus protein VP39"/>
    <property type="match status" value="1"/>
</dbReference>
<dbReference type="InterPro" id="IPR029063">
    <property type="entry name" value="SAM-dependent_MTases_sf"/>
</dbReference>
<reference evidence="1 2" key="1">
    <citation type="submission" date="2018-11" db="EMBL/GenBank/DDBJ databases">
        <title>Sequencing the genomes of 1000 actinobacteria strains.</title>
        <authorList>
            <person name="Klenk H.-P."/>
        </authorList>
    </citation>
    <scope>NUCLEOTIDE SEQUENCE [LARGE SCALE GENOMIC DNA]</scope>
    <source>
        <strain evidence="1 2">DSM 44254</strain>
    </source>
</reference>
<sequence length="216" mass="23244">MGELLGADELARSSVVANCAMNRERGPASYRRELGFDVLGFLAGRLEERGAVRWLDLCCGAGRALSEAAPVLGSAAELVGLDLVGFFAPAHPRVRLETASIADWAPDGPFDLITCVHGLHYVGDKLDALSRAASWLTADGSFHANLDLAGIHAPRRPLAASLRANGFSYDARRRRITCTGRHTPRFPFAYLGADDRTGPNYTGQDAVTSYYDHSPS</sequence>
<comment type="caution">
    <text evidence="1">The sequence shown here is derived from an EMBL/GenBank/DDBJ whole genome shotgun (WGS) entry which is preliminary data.</text>
</comment>
<dbReference type="EMBL" id="RJKE01000001">
    <property type="protein sequence ID" value="ROO86810.1"/>
    <property type="molecule type" value="Genomic_DNA"/>
</dbReference>
<dbReference type="RefSeq" id="WP_246052914.1">
    <property type="nucleotide sequence ID" value="NZ_RJKE01000001.1"/>
</dbReference>
<name>A0A3N1CZV9_9ACTN</name>
<keyword evidence="2" id="KW-1185">Reference proteome</keyword>
<gene>
    <name evidence="1" type="ORF">EDD29_4392</name>
</gene>
<evidence type="ECO:0000313" key="1">
    <source>
        <dbReference type="EMBL" id="ROO86810.1"/>
    </source>
</evidence>
<dbReference type="CDD" id="cd02440">
    <property type="entry name" value="AdoMet_MTases"/>
    <property type="match status" value="1"/>
</dbReference>
<evidence type="ECO:0000313" key="2">
    <source>
        <dbReference type="Proteomes" id="UP000272400"/>
    </source>
</evidence>
<keyword evidence="1" id="KW-0808">Transferase</keyword>
<accession>A0A3N1CZV9</accession>